<proteinExistence type="predicted"/>
<dbReference type="EMBL" id="JXCE01000766">
    <property type="protein sequence ID" value="KPA36068.1"/>
    <property type="molecule type" value="Genomic_DNA"/>
</dbReference>
<keyword evidence="1" id="KW-0472">Membrane</keyword>
<protein>
    <submittedName>
        <fullName evidence="2">Uncharacterized protein</fullName>
    </submittedName>
</protein>
<evidence type="ECO:0000313" key="2">
    <source>
        <dbReference type="EMBL" id="KPA36068.1"/>
    </source>
</evidence>
<organism evidence="2 3">
    <name type="scientific">Fusarium langsethiae</name>
    <dbReference type="NCBI Taxonomy" id="179993"/>
    <lineage>
        <taxon>Eukaryota</taxon>
        <taxon>Fungi</taxon>
        <taxon>Dikarya</taxon>
        <taxon>Ascomycota</taxon>
        <taxon>Pezizomycotina</taxon>
        <taxon>Sordariomycetes</taxon>
        <taxon>Hypocreomycetidae</taxon>
        <taxon>Hypocreales</taxon>
        <taxon>Nectriaceae</taxon>
        <taxon>Fusarium</taxon>
    </lineage>
</organism>
<keyword evidence="3" id="KW-1185">Reference proteome</keyword>
<feature type="transmembrane region" description="Helical" evidence="1">
    <location>
        <begin position="12"/>
        <end position="30"/>
    </location>
</feature>
<keyword evidence="1" id="KW-0812">Transmembrane</keyword>
<gene>
    <name evidence="2" type="ORF">FLAG1_11183</name>
</gene>
<comment type="caution">
    <text evidence="2">The sequence shown here is derived from an EMBL/GenBank/DDBJ whole genome shotgun (WGS) entry which is preliminary data.</text>
</comment>
<sequence length="304" mass="34467">MTGVSRRGIPQKALRVGIVLVLLFFLGRQLDQRQATYLAPDSNAGIIAKPAGIVVIGLVFYGRRDRASSMFCYLQRNMVGNGGWPDEVIWFDDSAIPLLVSRKISHPNDFVVSANIINNPPLGFLHFHMGALHPYLPETRQPSAAPTSWKSSEHGFWQGDRDFSLGLHLSPPYQGHRWLRVEDERIMTQTPASELRYEVWGDSYASWTAAAQMHYSLLENIEKDTLDLYRFNPPWLMHGERIRINFMCVYGDDILDNEIESWPRDRGDEDMLVLDLPAKLHRLRGSATAVVDGPVVKIPTTGRK</sequence>
<keyword evidence="1" id="KW-1133">Transmembrane helix</keyword>
<dbReference type="Proteomes" id="UP000037904">
    <property type="component" value="Unassembled WGS sequence"/>
</dbReference>
<dbReference type="AlphaFoldDB" id="A0A0M9EMG4"/>
<evidence type="ECO:0000256" key="1">
    <source>
        <dbReference type="SAM" id="Phobius"/>
    </source>
</evidence>
<accession>A0A0M9EMG4</accession>
<evidence type="ECO:0000313" key="3">
    <source>
        <dbReference type="Proteomes" id="UP000037904"/>
    </source>
</evidence>
<reference evidence="2 3" key="1">
    <citation type="submission" date="2015-04" db="EMBL/GenBank/DDBJ databases">
        <title>The draft genome sequence of Fusarium langsethiae, a T-2/HT-2 mycotoxin producer.</title>
        <authorList>
            <person name="Lysoe E."/>
            <person name="Divon H.H."/>
            <person name="Terzi V."/>
            <person name="Orru L."/>
            <person name="Lamontanara A."/>
            <person name="Kolseth A.-K."/>
            <person name="Frandsen R.J."/>
            <person name="Nielsen K."/>
            <person name="Thrane U."/>
        </authorList>
    </citation>
    <scope>NUCLEOTIDE SEQUENCE [LARGE SCALE GENOMIC DNA]</scope>
    <source>
        <strain evidence="2 3">Fl201059</strain>
    </source>
</reference>
<name>A0A0M9EMG4_FUSLA</name>
<feature type="transmembrane region" description="Helical" evidence="1">
    <location>
        <begin position="42"/>
        <end position="61"/>
    </location>
</feature>